<evidence type="ECO:0000313" key="3">
    <source>
        <dbReference type="Proteomes" id="UP001595897"/>
    </source>
</evidence>
<reference evidence="3" key="1">
    <citation type="journal article" date="2019" name="Int. J. Syst. Evol. Microbiol.">
        <title>The Global Catalogue of Microorganisms (GCM) 10K type strain sequencing project: providing services to taxonomists for standard genome sequencing and annotation.</title>
        <authorList>
            <consortium name="The Broad Institute Genomics Platform"/>
            <consortium name="The Broad Institute Genome Sequencing Center for Infectious Disease"/>
            <person name="Wu L."/>
            <person name="Ma J."/>
        </authorList>
    </citation>
    <scope>NUCLEOTIDE SEQUENCE [LARGE SCALE GENOMIC DNA]</scope>
    <source>
        <strain evidence="3">KACC 12507</strain>
    </source>
</reference>
<comment type="caution">
    <text evidence="2">The sequence shown here is derived from an EMBL/GenBank/DDBJ whole genome shotgun (WGS) entry which is preliminary data.</text>
</comment>
<proteinExistence type="predicted"/>
<sequence length="96" mass="11304">MPEYRLTNAADEDLEKIIRYGIRHFGESSAIQFYEGLLSVLNAITNSPDQYPFAFTAHEKFQKAVYKSYAVFFVQKPEYIEITRVLRKENYNQLLD</sequence>
<evidence type="ECO:0000313" key="2">
    <source>
        <dbReference type="EMBL" id="MFC4700353.1"/>
    </source>
</evidence>
<keyword evidence="3" id="KW-1185">Reference proteome</keyword>
<organism evidence="2 3">
    <name type="scientific">Glaciecola siphonariae</name>
    <dbReference type="NCBI Taxonomy" id="521012"/>
    <lineage>
        <taxon>Bacteria</taxon>
        <taxon>Pseudomonadati</taxon>
        <taxon>Pseudomonadota</taxon>
        <taxon>Gammaproteobacteria</taxon>
        <taxon>Alteromonadales</taxon>
        <taxon>Alteromonadaceae</taxon>
        <taxon>Glaciecola</taxon>
    </lineage>
</organism>
<dbReference type="InterPro" id="IPR035093">
    <property type="entry name" value="RelE/ParE_toxin_dom_sf"/>
</dbReference>
<gene>
    <name evidence="2" type="ORF">ACFO4O_09310</name>
</gene>
<evidence type="ECO:0000256" key="1">
    <source>
        <dbReference type="ARBA" id="ARBA00022649"/>
    </source>
</evidence>
<accession>A0ABV9LY44</accession>
<dbReference type="InterPro" id="IPR007712">
    <property type="entry name" value="RelE/ParE_toxin"/>
</dbReference>
<name>A0ABV9LY44_9ALTE</name>
<dbReference type="EMBL" id="JBHSGU010000002">
    <property type="protein sequence ID" value="MFC4700353.1"/>
    <property type="molecule type" value="Genomic_DNA"/>
</dbReference>
<keyword evidence="1" id="KW-1277">Toxin-antitoxin system</keyword>
<dbReference type="RefSeq" id="WP_382407695.1">
    <property type="nucleotide sequence ID" value="NZ_JBHSGU010000002.1"/>
</dbReference>
<protein>
    <submittedName>
        <fullName evidence="2">Type II toxin-antitoxin system RelE/ParE family toxin</fullName>
    </submittedName>
</protein>
<dbReference type="Pfam" id="PF05016">
    <property type="entry name" value="ParE_toxin"/>
    <property type="match status" value="1"/>
</dbReference>
<dbReference type="Gene3D" id="3.30.2310.20">
    <property type="entry name" value="RelE-like"/>
    <property type="match status" value="1"/>
</dbReference>
<dbReference type="Proteomes" id="UP001595897">
    <property type="component" value="Unassembled WGS sequence"/>
</dbReference>